<feature type="compositionally biased region" description="Low complexity" evidence="3">
    <location>
        <begin position="1"/>
        <end position="19"/>
    </location>
</feature>
<dbReference type="PANTHER" id="PTHR43420">
    <property type="entry name" value="ACETYLTRANSFERASE"/>
    <property type="match status" value="1"/>
</dbReference>
<keyword evidence="1" id="KW-0808">Transferase</keyword>
<evidence type="ECO:0000256" key="2">
    <source>
        <dbReference type="ARBA" id="ARBA00023315"/>
    </source>
</evidence>
<dbReference type="InterPro" id="IPR016181">
    <property type="entry name" value="Acyl_CoA_acyltransferase"/>
</dbReference>
<proteinExistence type="predicted"/>
<reference evidence="5 6" key="1">
    <citation type="submission" date="2019-10" db="EMBL/GenBank/DDBJ databases">
        <title>Streptomyces tenebrisbrunneis sp.nov., an endogenous actinomycete isolated from of Lycium ruthenicum.</title>
        <authorList>
            <person name="Ma L."/>
        </authorList>
    </citation>
    <scope>NUCLEOTIDE SEQUENCE [LARGE SCALE GENOMIC DNA]</scope>
    <source>
        <strain evidence="5 6">TRM 66187</strain>
    </source>
</reference>
<dbReference type="EMBL" id="WHPN01000149">
    <property type="protein sequence ID" value="KAF4409974.1"/>
    <property type="molecule type" value="Genomic_DNA"/>
</dbReference>
<dbReference type="Gene3D" id="3.40.630.30">
    <property type="match status" value="1"/>
</dbReference>
<dbReference type="SUPFAM" id="SSF55729">
    <property type="entry name" value="Acyl-CoA N-acyltransferases (Nat)"/>
    <property type="match status" value="1"/>
</dbReference>
<evidence type="ECO:0000313" key="6">
    <source>
        <dbReference type="Proteomes" id="UP000621266"/>
    </source>
</evidence>
<feature type="domain" description="N-acetyltransferase" evidence="4">
    <location>
        <begin position="51"/>
        <end position="197"/>
    </location>
</feature>
<keyword evidence="6" id="KW-1185">Reference proteome</keyword>
<protein>
    <submittedName>
        <fullName evidence="5">GNAT family N-acetyltransferase</fullName>
    </submittedName>
</protein>
<dbReference type="Pfam" id="PF00583">
    <property type="entry name" value="Acetyltransf_1"/>
    <property type="match status" value="1"/>
</dbReference>
<sequence length="198" mass="21408">MPSLPHGDSSPLSPLSPLSPSRPLPPPLPRGPSPAAPALSAVSLAPQERPPLVRPVTGEELPRLSGLDEQIFAEYAYPYFVLRQLYDVYADHLLVLDDGEALRGYVLMGIRPDRSLAWILGLGIERRARGRGFGRQLMAEALRRLRADGVGEVRLTVEPANAAAVALYESLGFSGLEHSEDYFGPGDGRLVMALALYG</sequence>
<evidence type="ECO:0000256" key="3">
    <source>
        <dbReference type="SAM" id="MobiDB-lite"/>
    </source>
</evidence>
<dbReference type="PROSITE" id="PS51186">
    <property type="entry name" value="GNAT"/>
    <property type="match status" value="1"/>
</dbReference>
<gene>
    <name evidence="5" type="ORF">GCU69_06270</name>
</gene>
<evidence type="ECO:0000313" key="5">
    <source>
        <dbReference type="EMBL" id="KAF4409974.1"/>
    </source>
</evidence>
<comment type="caution">
    <text evidence="5">The sequence shown here is derived from an EMBL/GenBank/DDBJ whole genome shotgun (WGS) entry which is preliminary data.</text>
</comment>
<feature type="region of interest" description="Disordered" evidence="3">
    <location>
        <begin position="1"/>
        <end position="39"/>
    </location>
</feature>
<keyword evidence="2" id="KW-0012">Acyltransferase</keyword>
<feature type="compositionally biased region" description="Pro residues" evidence="3">
    <location>
        <begin position="20"/>
        <end position="35"/>
    </location>
</feature>
<dbReference type="PANTHER" id="PTHR43420:SF12">
    <property type="entry name" value="N-ACETYLTRANSFERASE DOMAIN-CONTAINING PROTEIN"/>
    <property type="match status" value="1"/>
</dbReference>
<name>A0ABQ7FM07_9ACTN</name>
<organism evidence="5 6">
    <name type="scientific">Streptomyces lycii</name>
    <dbReference type="NCBI Taxonomy" id="2654337"/>
    <lineage>
        <taxon>Bacteria</taxon>
        <taxon>Bacillati</taxon>
        <taxon>Actinomycetota</taxon>
        <taxon>Actinomycetes</taxon>
        <taxon>Kitasatosporales</taxon>
        <taxon>Streptomycetaceae</taxon>
        <taxon>Streptomyces</taxon>
    </lineage>
</organism>
<dbReference type="Proteomes" id="UP000621266">
    <property type="component" value="Unassembled WGS sequence"/>
</dbReference>
<dbReference type="InterPro" id="IPR000182">
    <property type="entry name" value="GNAT_dom"/>
</dbReference>
<evidence type="ECO:0000256" key="1">
    <source>
        <dbReference type="ARBA" id="ARBA00022679"/>
    </source>
</evidence>
<accession>A0ABQ7FM07</accession>
<dbReference type="InterPro" id="IPR050680">
    <property type="entry name" value="YpeA/RimI_acetyltransf"/>
</dbReference>
<evidence type="ECO:0000259" key="4">
    <source>
        <dbReference type="PROSITE" id="PS51186"/>
    </source>
</evidence>